<dbReference type="Proteomes" id="UP001163603">
    <property type="component" value="Chromosome 9"/>
</dbReference>
<dbReference type="EMBL" id="CM047744">
    <property type="protein sequence ID" value="KAJ0027516.1"/>
    <property type="molecule type" value="Genomic_DNA"/>
</dbReference>
<keyword evidence="2" id="KW-1185">Reference proteome</keyword>
<protein>
    <submittedName>
        <fullName evidence="1">Uncharacterized protein</fullName>
    </submittedName>
</protein>
<reference evidence="2" key="1">
    <citation type="journal article" date="2023" name="G3 (Bethesda)">
        <title>Genome assembly and association tests identify interacting loci associated with vigor, precocity, and sex in interspecific pistachio rootstocks.</title>
        <authorList>
            <person name="Palmer W."/>
            <person name="Jacygrad E."/>
            <person name="Sagayaradj S."/>
            <person name="Cavanaugh K."/>
            <person name="Han R."/>
            <person name="Bertier L."/>
            <person name="Beede B."/>
            <person name="Kafkas S."/>
            <person name="Golino D."/>
            <person name="Preece J."/>
            <person name="Michelmore R."/>
        </authorList>
    </citation>
    <scope>NUCLEOTIDE SEQUENCE [LARGE SCALE GENOMIC DNA]</scope>
</reference>
<gene>
    <name evidence="1" type="ORF">Pint_35290</name>
</gene>
<evidence type="ECO:0000313" key="2">
    <source>
        <dbReference type="Proteomes" id="UP001163603"/>
    </source>
</evidence>
<sequence length="131" mass="14093">MPQDGSMNMPPGSMSGSDGDGSINSTPSMDMTMQMNFYWGKDVVVLFSGWPETVLKPMISLFLQASVYAIRMGLAYLVMLSVMSYNLGVFIVAVAGHTAGFLLVKARAHAAANRAVPMSSTPNNSKFNFTI</sequence>
<name>A0ACC0XZI5_9ROSI</name>
<comment type="caution">
    <text evidence="1">The sequence shown here is derived from an EMBL/GenBank/DDBJ whole genome shotgun (WGS) entry which is preliminary data.</text>
</comment>
<organism evidence="1 2">
    <name type="scientific">Pistacia integerrima</name>
    <dbReference type="NCBI Taxonomy" id="434235"/>
    <lineage>
        <taxon>Eukaryota</taxon>
        <taxon>Viridiplantae</taxon>
        <taxon>Streptophyta</taxon>
        <taxon>Embryophyta</taxon>
        <taxon>Tracheophyta</taxon>
        <taxon>Spermatophyta</taxon>
        <taxon>Magnoliopsida</taxon>
        <taxon>eudicotyledons</taxon>
        <taxon>Gunneridae</taxon>
        <taxon>Pentapetalae</taxon>
        <taxon>rosids</taxon>
        <taxon>malvids</taxon>
        <taxon>Sapindales</taxon>
        <taxon>Anacardiaceae</taxon>
        <taxon>Pistacia</taxon>
    </lineage>
</organism>
<accession>A0ACC0XZI5</accession>
<proteinExistence type="predicted"/>
<evidence type="ECO:0000313" key="1">
    <source>
        <dbReference type="EMBL" id="KAJ0027516.1"/>
    </source>
</evidence>